<dbReference type="FunFam" id="2.60.40.10:FF:000813">
    <property type="entry name" value="Vesicle-associated protein 1-1"/>
    <property type="match status" value="1"/>
</dbReference>
<dbReference type="InterPro" id="IPR008962">
    <property type="entry name" value="PapD-like_sf"/>
</dbReference>
<accession>A0A843VCG9</accession>
<name>A0A843VCG9_COLES</name>
<comment type="caution">
    <text evidence="6">The sequence shown here is derived from an EMBL/GenBank/DDBJ whole genome shotgun (WGS) entry which is preliminary data.</text>
</comment>
<dbReference type="OrthoDB" id="264603at2759"/>
<evidence type="ECO:0000256" key="2">
    <source>
        <dbReference type="SAM" id="Coils"/>
    </source>
</evidence>
<evidence type="ECO:0000313" key="7">
    <source>
        <dbReference type="Proteomes" id="UP000652761"/>
    </source>
</evidence>
<dbReference type="Proteomes" id="UP000652761">
    <property type="component" value="Unassembled WGS sequence"/>
</dbReference>
<evidence type="ECO:0000313" key="6">
    <source>
        <dbReference type="EMBL" id="MQL91174.1"/>
    </source>
</evidence>
<comment type="similarity">
    <text evidence="1">Belongs to the VAMP-associated protein (VAP) (TC 9.B.17) family.</text>
</comment>
<feature type="domain" description="MSP" evidence="5">
    <location>
        <begin position="5"/>
        <end position="125"/>
    </location>
</feature>
<proteinExistence type="inferred from homology"/>
<keyword evidence="4" id="KW-1133">Transmembrane helix</keyword>
<dbReference type="PANTHER" id="PTHR10809">
    <property type="entry name" value="VESICLE-ASSOCIATED MEMBRANE PROTEIN-ASSOCIATED PROTEIN"/>
    <property type="match status" value="1"/>
</dbReference>
<dbReference type="AlphaFoldDB" id="A0A843VCG9"/>
<evidence type="ECO:0000259" key="5">
    <source>
        <dbReference type="PROSITE" id="PS50202"/>
    </source>
</evidence>
<evidence type="ECO:0000256" key="4">
    <source>
        <dbReference type="SAM" id="Phobius"/>
    </source>
</evidence>
<gene>
    <name evidence="6" type="ORF">Taro_023788</name>
</gene>
<dbReference type="InterPro" id="IPR013783">
    <property type="entry name" value="Ig-like_fold"/>
</dbReference>
<keyword evidence="7" id="KW-1185">Reference proteome</keyword>
<organism evidence="6 7">
    <name type="scientific">Colocasia esculenta</name>
    <name type="common">Wild taro</name>
    <name type="synonym">Arum esculentum</name>
    <dbReference type="NCBI Taxonomy" id="4460"/>
    <lineage>
        <taxon>Eukaryota</taxon>
        <taxon>Viridiplantae</taxon>
        <taxon>Streptophyta</taxon>
        <taxon>Embryophyta</taxon>
        <taxon>Tracheophyta</taxon>
        <taxon>Spermatophyta</taxon>
        <taxon>Magnoliopsida</taxon>
        <taxon>Liliopsida</taxon>
        <taxon>Araceae</taxon>
        <taxon>Aroideae</taxon>
        <taxon>Colocasieae</taxon>
        <taxon>Colocasia</taxon>
    </lineage>
</organism>
<evidence type="ECO:0000256" key="3">
    <source>
        <dbReference type="SAM" id="MobiDB-lite"/>
    </source>
</evidence>
<dbReference type="Gene3D" id="2.60.40.10">
    <property type="entry name" value="Immunoglobulins"/>
    <property type="match status" value="1"/>
</dbReference>
<feature type="transmembrane region" description="Helical" evidence="4">
    <location>
        <begin position="321"/>
        <end position="342"/>
    </location>
</feature>
<reference evidence="6" key="1">
    <citation type="submission" date="2017-07" db="EMBL/GenBank/DDBJ databases">
        <title>Taro Niue Genome Assembly and Annotation.</title>
        <authorList>
            <person name="Atibalentja N."/>
            <person name="Keating K."/>
            <person name="Fields C.J."/>
        </authorList>
    </citation>
    <scope>NUCLEOTIDE SEQUENCE</scope>
    <source>
        <strain evidence="6">Niue_2</strain>
        <tissue evidence="6">Leaf</tissue>
    </source>
</reference>
<dbReference type="GO" id="GO:0061817">
    <property type="term" value="P:endoplasmic reticulum-plasma membrane tethering"/>
    <property type="evidence" value="ECO:0007669"/>
    <property type="project" value="TreeGrafter"/>
</dbReference>
<dbReference type="PIRSF" id="PIRSF019693">
    <property type="entry name" value="VAMP-associated"/>
    <property type="match status" value="1"/>
</dbReference>
<feature type="region of interest" description="Disordered" evidence="3">
    <location>
        <begin position="144"/>
        <end position="172"/>
    </location>
</feature>
<evidence type="ECO:0000256" key="1">
    <source>
        <dbReference type="ARBA" id="ARBA00008932"/>
    </source>
</evidence>
<feature type="coiled-coil region" evidence="2">
    <location>
        <begin position="285"/>
        <end position="312"/>
    </location>
</feature>
<keyword evidence="4" id="KW-0812">Transmembrane</keyword>
<dbReference type="GO" id="GO:0005886">
    <property type="term" value="C:plasma membrane"/>
    <property type="evidence" value="ECO:0007669"/>
    <property type="project" value="TreeGrafter"/>
</dbReference>
<dbReference type="PANTHER" id="PTHR10809:SF148">
    <property type="entry name" value="OS01G0936800 PROTEIN"/>
    <property type="match status" value="1"/>
</dbReference>
<dbReference type="EMBL" id="NMUH01001312">
    <property type="protein sequence ID" value="MQL91174.1"/>
    <property type="molecule type" value="Genomic_DNA"/>
</dbReference>
<dbReference type="SUPFAM" id="SSF49354">
    <property type="entry name" value="PapD-like"/>
    <property type="match status" value="1"/>
</dbReference>
<keyword evidence="2" id="KW-0175">Coiled coil</keyword>
<sequence length="344" mass="37699">MASELLEIQPQELKFTFELKKQSSCSVQLVNKSNHYVAFKVKTTAPKKYCVRPNTGIVLPRTTCDFTVTMQAQKVAPSDLQCKDKFLVQSTIVPFGTTEEDLNANLFSKENGRFIEENKLRVVLVSPPHSPVLQPISGALKQEPASISPGLKESPVLKESPDSPLLKESPILKENPILKGGSVLKESPAVKESPILKESPTLKESLVSKESPVLKEAPATNDSPVSKDSCALKETPPRGASDIENLHPSHVSKNNDVENSAAGVNHLESKLKEESKISGTQPLLYHVAQDNVENFTAKINHLESKLEEVLLRRKCAARVQVGFPFLFVCFVAMVSLAVGYLVHS</sequence>
<protein>
    <recommendedName>
        <fullName evidence="5">MSP domain-containing protein</fullName>
    </recommendedName>
</protein>
<dbReference type="InterPro" id="IPR016763">
    <property type="entry name" value="VAP"/>
</dbReference>
<dbReference type="PROSITE" id="PS50202">
    <property type="entry name" value="MSP"/>
    <property type="match status" value="1"/>
</dbReference>
<dbReference type="GO" id="GO:0090158">
    <property type="term" value="P:endoplasmic reticulum membrane organization"/>
    <property type="evidence" value="ECO:0007669"/>
    <property type="project" value="TreeGrafter"/>
</dbReference>
<keyword evidence="4" id="KW-0472">Membrane</keyword>
<dbReference type="GO" id="GO:0005789">
    <property type="term" value="C:endoplasmic reticulum membrane"/>
    <property type="evidence" value="ECO:0007669"/>
    <property type="project" value="InterPro"/>
</dbReference>
<feature type="region of interest" description="Disordered" evidence="3">
    <location>
        <begin position="201"/>
        <end position="257"/>
    </location>
</feature>
<dbReference type="Pfam" id="PF00635">
    <property type="entry name" value="Motile_Sperm"/>
    <property type="match status" value="1"/>
</dbReference>
<dbReference type="InterPro" id="IPR000535">
    <property type="entry name" value="MSP_dom"/>
</dbReference>